<keyword evidence="1" id="KW-0812">Transmembrane</keyword>
<organism evidence="2 3">
    <name type="scientific">Hypsizygus marmoreus</name>
    <name type="common">White beech mushroom</name>
    <name type="synonym">Agaricus marmoreus</name>
    <dbReference type="NCBI Taxonomy" id="39966"/>
    <lineage>
        <taxon>Eukaryota</taxon>
        <taxon>Fungi</taxon>
        <taxon>Dikarya</taxon>
        <taxon>Basidiomycota</taxon>
        <taxon>Agaricomycotina</taxon>
        <taxon>Agaricomycetes</taxon>
        <taxon>Agaricomycetidae</taxon>
        <taxon>Agaricales</taxon>
        <taxon>Tricholomatineae</taxon>
        <taxon>Lyophyllaceae</taxon>
        <taxon>Hypsizygus</taxon>
    </lineage>
</organism>
<protein>
    <submittedName>
        <fullName evidence="2">Uncharacterized protein</fullName>
    </submittedName>
</protein>
<keyword evidence="3" id="KW-1185">Reference proteome</keyword>
<feature type="transmembrane region" description="Helical" evidence="1">
    <location>
        <begin position="48"/>
        <end position="71"/>
    </location>
</feature>
<dbReference type="Proteomes" id="UP000076154">
    <property type="component" value="Unassembled WGS sequence"/>
</dbReference>
<evidence type="ECO:0000313" key="2">
    <source>
        <dbReference type="EMBL" id="RDB15076.1"/>
    </source>
</evidence>
<dbReference type="AlphaFoldDB" id="A0A369J896"/>
<evidence type="ECO:0000256" key="1">
    <source>
        <dbReference type="SAM" id="Phobius"/>
    </source>
</evidence>
<proteinExistence type="predicted"/>
<evidence type="ECO:0000313" key="3">
    <source>
        <dbReference type="Proteomes" id="UP000076154"/>
    </source>
</evidence>
<keyword evidence="1" id="KW-0472">Membrane</keyword>
<gene>
    <name evidence="2" type="ORF">Hypma_005469</name>
</gene>
<dbReference type="InParanoid" id="A0A369J896"/>
<name>A0A369J896_HYPMA</name>
<keyword evidence="1" id="KW-1133">Transmembrane helix</keyword>
<reference evidence="2" key="1">
    <citation type="submission" date="2018-04" db="EMBL/GenBank/DDBJ databases">
        <title>Whole genome sequencing of Hypsizygus marmoreus.</title>
        <authorList>
            <person name="Choi I.-G."/>
            <person name="Min B."/>
            <person name="Kim J.-G."/>
            <person name="Kim S."/>
            <person name="Oh Y.-L."/>
            <person name="Kong W.-S."/>
            <person name="Park H."/>
            <person name="Jeong J."/>
            <person name="Song E.-S."/>
        </authorList>
    </citation>
    <scope>NUCLEOTIDE SEQUENCE [LARGE SCALE GENOMIC DNA]</scope>
    <source>
        <strain evidence="2">51987-8</strain>
    </source>
</reference>
<comment type="caution">
    <text evidence="2">The sequence shown here is derived from an EMBL/GenBank/DDBJ whole genome shotgun (WGS) entry which is preliminary data.</text>
</comment>
<dbReference type="EMBL" id="LUEZ02000223">
    <property type="protein sequence ID" value="RDB15076.1"/>
    <property type="molecule type" value="Genomic_DNA"/>
</dbReference>
<sequence>MPRLSTLLSLVVDDDVSDSGAGSGSEIERVSSISTARTLWSTRSAAHVFETPFILILSIRMLVSFIILLSYSPLRYGTCMLFTSPFSQHDSPPPRPFSWLATPSDAPMHLRHPTLQVLHTLVENETFHTRSHSSPPLCLDRRRRHAAHIAA</sequence>
<accession>A0A369J896</accession>